<feature type="domain" description="TonB-dependent receptor-like beta-barrel" evidence="17">
    <location>
        <begin position="265"/>
        <end position="735"/>
    </location>
</feature>
<dbReference type="InterPro" id="IPR010105">
    <property type="entry name" value="TonB_sidphr_rcpt"/>
</dbReference>
<gene>
    <name evidence="19" type="ORF">FM996_12750</name>
</gene>
<dbReference type="AlphaFoldDB" id="A0A549SRH5"/>
<dbReference type="InterPro" id="IPR012910">
    <property type="entry name" value="Plug_dom"/>
</dbReference>
<dbReference type="EMBL" id="VJMF01000047">
    <property type="protein sequence ID" value="TRL32232.1"/>
    <property type="molecule type" value="Genomic_DNA"/>
</dbReference>
<evidence type="ECO:0000256" key="9">
    <source>
        <dbReference type="ARBA" id="ARBA00023065"/>
    </source>
</evidence>
<evidence type="ECO:0000256" key="12">
    <source>
        <dbReference type="ARBA" id="ARBA00023170"/>
    </source>
</evidence>
<dbReference type="GO" id="GO:0015891">
    <property type="term" value="P:siderophore transport"/>
    <property type="evidence" value="ECO:0007669"/>
    <property type="project" value="InterPro"/>
</dbReference>
<accession>A0A549SRH5</accession>
<dbReference type="Proteomes" id="UP000316781">
    <property type="component" value="Unassembled WGS sequence"/>
</dbReference>
<evidence type="ECO:0000259" key="17">
    <source>
        <dbReference type="Pfam" id="PF00593"/>
    </source>
</evidence>
<dbReference type="CDD" id="cd01347">
    <property type="entry name" value="ligand_gated_channel"/>
    <property type="match status" value="1"/>
</dbReference>
<evidence type="ECO:0000256" key="13">
    <source>
        <dbReference type="ARBA" id="ARBA00023237"/>
    </source>
</evidence>
<dbReference type="InterPro" id="IPR039426">
    <property type="entry name" value="TonB-dep_rcpt-like"/>
</dbReference>
<evidence type="ECO:0000256" key="14">
    <source>
        <dbReference type="PROSITE-ProRule" id="PRU01360"/>
    </source>
</evidence>
<dbReference type="InterPro" id="IPR000531">
    <property type="entry name" value="Beta-barrel_TonB"/>
</dbReference>
<comment type="subcellular location">
    <subcellularLocation>
        <location evidence="1 14">Cell outer membrane</location>
        <topology evidence="1 14">Multi-pass membrane protein</topology>
    </subcellularLocation>
</comment>
<protein>
    <submittedName>
        <fullName evidence="19">TonB-dependent siderophore receptor</fullName>
    </submittedName>
</protein>
<evidence type="ECO:0000256" key="5">
    <source>
        <dbReference type="ARBA" id="ARBA00022496"/>
    </source>
</evidence>
<dbReference type="PANTHER" id="PTHR32552:SF68">
    <property type="entry name" value="FERRICHROME OUTER MEMBRANE TRANSPORTER_PHAGE RECEPTOR"/>
    <property type="match status" value="1"/>
</dbReference>
<evidence type="ECO:0000256" key="2">
    <source>
        <dbReference type="ARBA" id="ARBA00009810"/>
    </source>
</evidence>
<evidence type="ECO:0000256" key="11">
    <source>
        <dbReference type="ARBA" id="ARBA00023136"/>
    </source>
</evidence>
<evidence type="ECO:0000256" key="8">
    <source>
        <dbReference type="ARBA" id="ARBA00023004"/>
    </source>
</evidence>
<keyword evidence="6 14" id="KW-0812">Transmembrane</keyword>
<evidence type="ECO:0000256" key="1">
    <source>
        <dbReference type="ARBA" id="ARBA00004571"/>
    </source>
</evidence>
<sequence length="766" mass="83574">MFRSILLRGVSAGALAFAFFPVISAAQEALPAIDIAAERGGAAPAGAGPSGRGANGEGNGTSYTAAKATSALKTDAPILDTPRSVQVIPKQVLEDNQVLNTQEAVKFVSGVQTAPGAYYDNFLIRGFGTGGNVYRNGLKLVTVSGAEDPAFIDRVEIMKGPAAMLYGRIQPGGLVNFATKKPQEEAARSIEEQFGSWGLARTTVDVTGPVTQDKSLLYRLIGVYDHADSFVNFKHRDNGSVLTALTWKPTTQFEANVGIEYNNLATTNRGIYGQQIPALALSYRVPWLTGRPANLPRNWTQNVPGMYDNLPDVMERVLVSADWTYHFNDQWKVTNRAHYQHVDEMQHIVISRGFDLATGLMNRKVTWNRFYRDTWSLNLDLSGKLETGPFEHNLLFGFDFYDHRQVLKGDNPNASAAQPIPSFNIWAPYYGDIGYSAIQGQIGQASGNILQRVKQQNFGYYVQDDISYDDFIHFLIGGRYDVAFDAQSEIFGTQAGSTCFPACDGHYNPSWKGNPTERKISPNGGLLFKLTPEYSIYASYSESFGTSNAAAVSADGTPFKPQEGQQYELGAKANLLGGKVTASVAAFDLYLKNVLAPDPSRPNTVYQVATGKVRSRGVEFDLAGQVTDNISLIGSYTYDDAIIIENSTTGTGALLGKRWAGVPRHAGNLWAKYDTAPGLKEGWAFGAGFYANGLRQGNNTNSYQLPGYVTFDTMIGYRTVVESFPVEAQLNVKNIGDAKYFEATDGGTNAYYGQPRTFIGSLKVKF</sequence>
<evidence type="ECO:0000256" key="7">
    <source>
        <dbReference type="ARBA" id="ARBA00022729"/>
    </source>
</evidence>
<organism evidence="19 20">
    <name type="scientific">Methylosinus sporium</name>
    <dbReference type="NCBI Taxonomy" id="428"/>
    <lineage>
        <taxon>Bacteria</taxon>
        <taxon>Pseudomonadati</taxon>
        <taxon>Pseudomonadota</taxon>
        <taxon>Alphaproteobacteria</taxon>
        <taxon>Hyphomicrobiales</taxon>
        <taxon>Methylocystaceae</taxon>
        <taxon>Methylosinus</taxon>
    </lineage>
</organism>
<proteinExistence type="inferred from homology"/>
<comment type="caution">
    <text evidence="19">The sequence shown here is derived from an EMBL/GenBank/DDBJ whole genome shotgun (WGS) entry which is preliminary data.</text>
</comment>
<keyword evidence="10 15" id="KW-0798">TonB box</keyword>
<evidence type="ECO:0000313" key="19">
    <source>
        <dbReference type="EMBL" id="TRL32232.1"/>
    </source>
</evidence>
<keyword evidence="8" id="KW-0408">Iron</keyword>
<reference evidence="19 20" key="1">
    <citation type="submission" date="2019-07" db="EMBL/GenBank/DDBJ databases">
        <title>Ln-dependent methylotrophs.</title>
        <authorList>
            <person name="Tani A."/>
        </authorList>
    </citation>
    <scope>NUCLEOTIDE SEQUENCE [LARGE SCALE GENOMIC DNA]</scope>
    <source>
        <strain evidence="19 20">SM89A</strain>
    </source>
</reference>
<feature type="domain" description="TonB-dependent receptor plug" evidence="18">
    <location>
        <begin position="78"/>
        <end position="173"/>
    </location>
</feature>
<feature type="signal peptide" evidence="16">
    <location>
        <begin position="1"/>
        <end position="25"/>
    </location>
</feature>
<dbReference type="GO" id="GO:0038023">
    <property type="term" value="F:signaling receptor activity"/>
    <property type="evidence" value="ECO:0007669"/>
    <property type="project" value="InterPro"/>
</dbReference>
<dbReference type="PANTHER" id="PTHR32552">
    <property type="entry name" value="FERRICHROME IRON RECEPTOR-RELATED"/>
    <property type="match status" value="1"/>
</dbReference>
<keyword evidence="11 14" id="KW-0472">Membrane</keyword>
<name>A0A549SRH5_METSR</name>
<dbReference type="SUPFAM" id="SSF56935">
    <property type="entry name" value="Porins"/>
    <property type="match status" value="1"/>
</dbReference>
<dbReference type="Gene3D" id="2.170.130.10">
    <property type="entry name" value="TonB-dependent receptor, plug domain"/>
    <property type="match status" value="1"/>
</dbReference>
<keyword evidence="9" id="KW-0406">Ion transport</keyword>
<keyword evidence="12 19" id="KW-0675">Receptor</keyword>
<keyword evidence="3 14" id="KW-0813">Transport</keyword>
<keyword evidence="5" id="KW-0410">Iron transport</keyword>
<evidence type="ECO:0000256" key="6">
    <source>
        <dbReference type="ARBA" id="ARBA00022692"/>
    </source>
</evidence>
<keyword evidence="7 16" id="KW-0732">Signal</keyword>
<dbReference type="InterPro" id="IPR036942">
    <property type="entry name" value="Beta-barrel_TonB_sf"/>
</dbReference>
<dbReference type="NCBIfam" id="TIGR01783">
    <property type="entry name" value="TonB-siderophor"/>
    <property type="match status" value="1"/>
</dbReference>
<evidence type="ECO:0000256" key="3">
    <source>
        <dbReference type="ARBA" id="ARBA00022448"/>
    </source>
</evidence>
<feature type="chain" id="PRO_5021954000" evidence="16">
    <location>
        <begin position="26"/>
        <end position="766"/>
    </location>
</feature>
<evidence type="ECO:0000259" key="18">
    <source>
        <dbReference type="Pfam" id="PF07715"/>
    </source>
</evidence>
<dbReference type="GO" id="GO:0009279">
    <property type="term" value="C:cell outer membrane"/>
    <property type="evidence" value="ECO:0007669"/>
    <property type="project" value="UniProtKB-SubCell"/>
</dbReference>
<dbReference type="Pfam" id="PF07715">
    <property type="entry name" value="Plug"/>
    <property type="match status" value="1"/>
</dbReference>
<evidence type="ECO:0000256" key="10">
    <source>
        <dbReference type="ARBA" id="ARBA00023077"/>
    </source>
</evidence>
<evidence type="ECO:0000256" key="16">
    <source>
        <dbReference type="SAM" id="SignalP"/>
    </source>
</evidence>
<keyword evidence="4 14" id="KW-1134">Transmembrane beta strand</keyword>
<evidence type="ECO:0000313" key="20">
    <source>
        <dbReference type="Proteomes" id="UP000316781"/>
    </source>
</evidence>
<dbReference type="PROSITE" id="PS52016">
    <property type="entry name" value="TONB_DEPENDENT_REC_3"/>
    <property type="match status" value="1"/>
</dbReference>
<dbReference type="Pfam" id="PF00593">
    <property type="entry name" value="TonB_dep_Rec_b-barrel"/>
    <property type="match status" value="1"/>
</dbReference>
<evidence type="ECO:0000256" key="4">
    <source>
        <dbReference type="ARBA" id="ARBA00022452"/>
    </source>
</evidence>
<comment type="similarity">
    <text evidence="2 14 15">Belongs to the TonB-dependent receptor family.</text>
</comment>
<dbReference type="Gene3D" id="2.40.170.20">
    <property type="entry name" value="TonB-dependent receptor, beta-barrel domain"/>
    <property type="match status" value="1"/>
</dbReference>
<dbReference type="RefSeq" id="WP_142863325.1">
    <property type="nucleotide sequence ID" value="NZ_VJMF01000047.1"/>
</dbReference>
<dbReference type="FunFam" id="2.170.130.10:FF:000001">
    <property type="entry name" value="Catecholate siderophore TonB-dependent receptor"/>
    <property type="match status" value="1"/>
</dbReference>
<keyword evidence="13 14" id="KW-0998">Cell outer membrane</keyword>
<dbReference type="InterPro" id="IPR037066">
    <property type="entry name" value="Plug_dom_sf"/>
</dbReference>
<evidence type="ECO:0000256" key="15">
    <source>
        <dbReference type="RuleBase" id="RU003357"/>
    </source>
</evidence>
<dbReference type="GO" id="GO:0015344">
    <property type="term" value="F:siderophore uptake transmembrane transporter activity"/>
    <property type="evidence" value="ECO:0007669"/>
    <property type="project" value="TreeGrafter"/>
</dbReference>